<protein>
    <submittedName>
        <fullName evidence="2">Uncharacterized protein</fullName>
    </submittedName>
</protein>
<feature type="region of interest" description="Disordered" evidence="1">
    <location>
        <begin position="363"/>
        <end position="382"/>
    </location>
</feature>
<dbReference type="EMBL" id="SEOQ01000693">
    <property type="protein sequence ID" value="TFY58269.1"/>
    <property type="molecule type" value="Genomic_DNA"/>
</dbReference>
<dbReference type="AlphaFoldDB" id="A0A4Y9YBN0"/>
<accession>A0A4Y9YBN0</accession>
<organism evidence="2 3">
    <name type="scientific">Dentipellis fragilis</name>
    <dbReference type="NCBI Taxonomy" id="205917"/>
    <lineage>
        <taxon>Eukaryota</taxon>
        <taxon>Fungi</taxon>
        <taxon>Dikarya</taxon>
        <taxon>Basidiomycota</taxon>
        <taxon>Agaricomycotina</taxon>
        <taxon>Agaricomycetes</taxon>
        <taxon>Russulales</taxon>
        <taxon>Hericiaceae</taxon>
        <taxon>Dentipellis</taxon>
    </lineage>
</organism>
<feature type="region of interest" description="Disordered" evidence="1">
    <location>
        <begin position="257"/>
        <end position="282"/>
    </location>
</feature>
<evidence type="ECO:0000256" key="1">
    <source>
        <dbReference type="SAM" id="MobiDB-lite"/>
    </source>
</evidence>
<comment type="caution">
    <text evidence="2">The sequence shown here is derived from an EMBL/GenBank/DDBJ whole genome shotgun (WGS) entry which is preliminary data.</text>
</comment>
<name>A0A4Y9YBN0_9AGAM</name>
<dbReference type="Proteomes" id="UP000298327">
    <property type="component" value="Unassembled WGS sequence"/>
</dbReference>
<evidence type="ECO:0000313" key="3">
    <source>
        <dbReference type="Proteomes" id="UP000298327"/>
    </source>
</evidence>
<evidence type="ECO:0000313" key="2">
    <source>
        <dbReference type="EMBL" id="TFY58269.1"/>
    </source>
</evidence>
<gene>
    <name evidence="2" type="ORF">EVG20_g8222</name>
</gene>
<reference evidence="2 3" key="1">
    <citation type="submission" date="2019-02" db="EMBL/GenBank/DDBJ databases">
        <title>Genome sequencing of the rare red list fungi Dentipellis fragilis.</title>
        <authorList>
            <person name="Buettner E."/>
            <person name="Kellner H."/>
        </authorList>
    </citation>
    <scope>NUCLEOTIDE SEQUENCE [LARGE SCALE GENOMIC DNA]</scope>
    <source>
        <strain evidence="2 3">DSM 105465</strain>
    </source>
</reference>
<sequence>MSSYTSLNFSFSFHPVYEEPRKAELAGWRNTLGLNLPPVPVFDTSRYTAEVCRVLHGSQLVLRQGHSPHPRQTADFHLDTIGNPAWVGSRFAWPQTNAFRGEYRNAFALVQEEAAKLRAHKAQAAVAATAPYRPSLSYVPLTTTATTTTTTYLPQQQKATDNAFVFHLDVSQHPPQEVVPWRMAAAAAATPVEEVPTPYRQPAHWQHVESPKPIRVCDKPLMVDLNRLAKIELETTEAEVRAREAARSYPKVFSAPRAVAHESDSGTESNMVETPEWPAGRMLPEQPADVTEDEDLDSRGLPKVFTWPGFGLSEEDLQKSLERMMGNVNDKEDGPYVLEIDNKAPDAVFAGVSYQVPIDLTGMQPAPKDEARLPTPPPSADPEAYYSTFEAIRGWRDWVARALGEWPQPLEYID</sequence>
<keyword evidence="3" id="KW-1185">Reference proteome</keyword>
<proteinExistence type="predicted"/>